<reference evidence="1" key="2">
    <citation type="submission" date="2025-09" db="UniProtKB">
        <authorList>
            <consortium name="EnsemblPlants"/>
        </authorList>
    </citation>
    <scope>IDENTIFICATION</scope>
</reference>
<organism evidence="1 2">
    <name type="scientific">Avena sativa</name>
    <name type="common">Oat</name>
    <dbReference type="NCBI Taxonomy" id="4498"/>
    <lineage>
        <taxon>Eukaryota</taxon>
        <taxon>Viridiplantae</taxon>
        <taxon>Streptophyta</taxon>
        <taxon>Embryophyta</taxon>
        <taxon>Tracheophyta</taxon>
        <taxon>Spermatophyta</taxon>
        <taxon>Magnoliopsida</taxon>
        <taxon>Liliopsida</taxon>
        <taxon>Poales</taxon>
        <taxon>Poaceae</taxon>
        <taxon>BOP clade</taxon>
        <taxon>Pooideae</taxon>
        <taxon>Poodae</taxon>
        <taxon>Poeae</taxon>
        <taxon>Poeae Chloroplast Group 1 (Aveneae type)</taxon>
        <taxon>Aveninae</taxon>
        <taxon>Avena</taxon>
    </lineage>
</organism>
<dbReference type="Proteomes" id="UP001732700">
    <property type="component" value="Chromosome 5D"/>
</dbReference>
<proteinExistence type="predicted"/>
<protein>
    <submittedName>
        <fullName evidence="1">Uncharacterized protein</fullName>
    </submittedName>
</protein>
<dbReference type="EnsemblPlants" id="AVESA.00010b.r2.5DG0946320.1">
    <property type="protein sequence ID" value="AVESA.00010b.r2.5DG0946320.1.CDS"/>
    <property type="gene ID" value="AVESA.00010b.r2.5DG0946320"/>
</dbReference>
<reference evidence="1" key="1">
    <citation type="submission" date="2021-05" db="EMBL/GenBank/DDBJ databases">
        <authorList>
            <person name="Scholz U."/>
            <person name="Mascher M."/>
            <person name="Fiebig A."/>
        </authorList>
    </citation>
    <scope>NUCLEOTIDE SEQUENCE [LARGE SCALE GENOMIC DNA]</scope>
</reference>
<accession>A0ACD5YC99</accession>
<name>A0ACD5YC99_AVESA</name>
<evidence type="ECO:0000313" key="2">
    <source>
        <dbReference type="Proteomes" id="UP001732700"/>
    </source>
</evidence>
<evidence type="ECO:0000313" key="1">
    <source>
        <dbReference type="EnsemblPlants" id="AVESA.00010b.r2.5DG0946320.1.CDS"/>
    </source>
</evidence>
<sequence length="129" mass="13107">MACALLAAGAAAAAALRSPRRSAAVSKGHPDQAACMNQHHQLHWKLPLPAAESHWSRSLVGCCCTGSGSSSEAATSSRSTYVSSSDDDVSMGDSVAAVPGGLVVISGYWIGPGMDDGCGHIQAILQRVS</sequence>
<keyword evidence="2" id="KW-1185">Reference proteome</keyword>